<keyword evidence="3" id="KW-1185">Reference proteome</keyword>
<keyword evidence="2" id="KW-0378">Hydrolase</keyword>
<name>A0A7J5BCX0_9MICO</name>
<organism evidence="2 3">
    <name type="scientific">Gulosibacter chungangensis</name>
    <dbReference type="NCBI Taxonomy" id="979746"/>
    <lineage>
        <taxon>Bacteria</taxon>
        <taxon>Bacillati</taxon>
        <taxon>Actinomycetota</taxon>
        <taxon>Actinomycetes</taxon>
        <taxon>Micrococcales</taxon>
        <taxon>Microbacteriaceae</taxon>
        <taxon>Gulosibacter</taxon>
    </lineage>
</organism>
<dbReference type="Gene3D" id="3.40.50.1820">
    <property type="entry name" value="alpha/beta hydrolase"/>
    <property type="match status" value="1"/>
</dbReference>
<dbReference type="PANTHER" id="PTHR43798">
    <property type="entry name" value="MONOACYLGLYCEROL LIPASE"/>
    <property type="match status" value="1"/>
</dbReference>
<dbReference type="InterPro" id="IPR050266">
    <property type="entry name" value="AB_hydrolase_sf"/>
</dbReference>
<proteinExistence type="predicted"/>
<accession>A0A7J5BCX0</accession>
<dbReference type="AlphaFoldDB" id="A0A7J5BCX0"/>
<dbReference type="SUPFAM" id="SSF53474">
    <property type="entry name" value="alpha/beta-Hydrolases"/>
    <property type="match status" value="1"/>
</dbReference>
<evidence type="ECO:0000313" key="2">
    <source>
        <dbReference type="EMBL" id="KAB1643661.1"/>
    </source>
</evidence>
<dbReference type="GO" id="GO:0016787">
    <property type="term" value="F:hydrolase activity"/>
    <property type="evidence" value="ECO:0007669"/>
    <property type="project" value="UniProtKB-KW"/>
</dbReference>
<gene>
    <name evidence="2" type="ORF">F8O05_05600</name>
</gene>
<evidence type="ECO:0000259" key="1">
    <source>
        <dbReference type="Pfam" id="PF12697"/>
    </source>
</evidence>
<dbReference type="InterPro" id="IPR029058">
    <property type="entry name" value="AB_hydrolase_fold"/>
</dbReference>
<dbReference type="OrthoDB" id="3519228at2"/>
<sequence>MWEPLASRIESSYRLVIPDLPGHDRSQGAAYRSHDATIEILATVIEKDASTPVTVVGFSLGAQLAVLLAARYPRLVQDVVIISAQAKPTPCPGATLALLRMAAPLARNEKFARLQAKELFVPNELMDDYLRTSRSINAHTLVAAVGENLKFTVPPGWSAFPGRSLVMVGERERVLMRKSAQLLAEAHSRSEIVVVESCGHGIPFQQPERLAVRLQEWLRGAG</sequence>
<protein>
    <submittedName>
        <fullName evidence="2">Alpha/beta hydrolase</fullName>
    </submittedName>
</protein>
<dbReference type="EMBL" id="WBKB01000003">
    <property type="protein sequence ID" value="KAB1643661.1"/>
    <property type="molecule type" value="Genomic_DNA"/>
</dbReference>
<dbReference type="Proteomes" id="UP000433493">
    <property type="component" value="Unassembled WGS sequence"/>
</dbReference>
<dbReference type="Pfam" id="PF12697">
    <property type="entry name" value="Abhydrolase_6"/>
    <property type="match status" value="1"/>
</dbReference>
<dbReference type="InterPro" id="IPR000073">
    <property type="entry name" value="AB_hydrolase_1"/>
</dbReference>
<evidence type="ECO:0000313" key="3">
    <source>
        <dbReference type="Proteomes" id="UP000433493"/>
    </source>
</evidence>
<reference evidence="2 3" key="1">
    <citation type="submission" date="2019-09" db="EMBL/GenBank/DDBJ databases">
        <title>Phylogeny of genus Pseudoclavibacter and closely related genus.</title>
        <authorList>
            <person name="Li Y."/>
        </authorList>
    </citation>
    <scope>NUCLEOTIDE SEQUENCE [LARGE SCALE GENOMIC DNA]</scope>
    <source>
        <strain evidence="2 3">KCTC 13959</strain>
    </source>
</reference>
<feature type="domain" description="AB hydrolase-1" evidence="1">
    <location>
        <begin position="2"/>
        <end position="211"/>
    </location>
</feature>
<dbReference type="PRINTS" id="PR00111">
    <property type="entry name" value="ABHYDROLASE"/>
</dbReference>
<comment type="caution">
    <text evidence="2">The sequence shown here is derived from an EMBL/GenBank/DDBJ whole genome shotgun (WGS) entry which is preliminary data.</text>
</comment>